<reference evidence="2 3" key="1">
    <citation type="submission" date="2021-06" db="EMBL/GenBank/DDBJ databases">
        <title>Caerostris darwini draft genome.</title>
        <authorList>
            <person name="Kono N."/>
            <person name="Arakawa K."/>
        </authorList>
    </citation>
    <scope>NUCLEOTIDE SEQUENCE [LARGE SCALE GENOMIC DNA]</scope>
</reference>
<dbReference type="AlphaFoldDB" id="A0AAV4TBJ7"/>
<gene>
    <name evidence="2" type="ORF">CDAR_271291</name>
</gene>
<evidence type="ECO:0000256" key="1">
    <source>
        <dbReference type="SAM" id="MobiDB-lite"/>
    </source>
</evidence>
<sequence length="111" mass="12023">MEVLPDLIIHFQNPPRESSFFTDGRISLPQEVKNMYACSQLQAAGNSQQGGTAVVSPGPPFDLQSVLQLCLPGLHPKWVQDHKKSASRKKPSGLIGDTPEGSSSHPHGFAY</sequence>
<dbReference type="Proteomes" id="UP001054837">
    <property type="component" value="Unassembled WGS sequence"/>
</dbReference>
<dbReference type="EMBL" id="BPLQ01009371">
    <property type="protein sequence ID" value="GIY43665.1"/>
    <property type="molecule type" value="Genomic_DNA"/>
</dbReference>
<feature type="region of interest" description="Disordered" evidence="1">
    <location>
        <begin position="79"/>
        <end position="111"/>
    </location>
</feature>
<name>A0AAV4TBJ7_9ARAC</name>
<comment type="caution">
    <text evidence="2">The sequence shown here is derived from an EMBL/GenBank/DDBJ whole genome shotgun (WGS) entry which is preliminary data.</text>
</comment>
<keyword evidence="3" id="KW-1185">Reference proteome</keyword>
<accession>A0AAV4TBJ7</accession>
<protein>
    <submittedName>
        <fullName evidence="2">Uncharacterized protein</fullName>
    </submittedName>
</protein>
<organism evidence="2 3">
    <name type="scientific">Caerostris darwini</name>
    <dbReference type="NCBI Taxonomy" id="1538125"/>
    <lineage>
        <taxon>Eukaryota</taxon>
        <taxon>Metazoa</taxon>
        <taxon>Ecdysozoa</taxon>
        <taxon>Arthropoda</taxon>
        <taxon>Chelicerata</taxon>
        <taxon>Arachnida</taxon>
        <taxon>Araneae</taxon>
        <taxon>Araneomorphae</taxon>
        <taxon>Entelegynae</taxon>
        <taxon>Araneoidea</taxon>
        <taxon>Araneidae</taxon>
        <taxon>Caerostris</taxon>
    </lineage>
</organism>
<proteinExistence type="predicted"/>
<evidence type="ECO:0000313" key="2">
    <source>
        <dbReference type="EMBL" id="GIY43665.1"/>
    </source>
</evidence>
<evidence type="ECO:0000313" key="3">
    <source>
        <dbReference type="Proteomes" id="UP001054837"/>
    </source>
</evidence>